<evidence type="ECO:0000313" key="2">
    <source>
        <dbReference type="Proteomes" id="UP001231649"/>
    </source>
</evidence>
<keyword evidence="2" id="KW-1185">Reference proteome</keyword>
<evidence type="ECO:0000313" key="1">
    <source>
        <dbReference type="EMBL" id="KAJ8719325.1"/>
    </source>
</evidence>
<dbReference type="Proteomes" id="UP001231649">
    <property type="component" value="Chromosome 3"/>
</dbReference>
<gene>
    <name evidence="1" type="ORF">PYW08_011500</name>
</gene>
<protein>
    <submittedName>
        <fullName evidence="1">Uncharacterized protein</fullName>
    </submittedName>
</protein>
<comment type="caution">
    <text evidence="1">The sequence shown here is derived from an EMBL/GenBank/DDBJ whole genome shotgun (WGS) entry which is preliminary data.</text>
</comment>
<name>A0ACC2QJL1_9NEOP</name>
<dbReference type="EMBL" id="CM056779">
    <property type="protein sequence ID" value="KAJ8719325.1"/>
    <property type="molecule type" value="Genomic_DNA"/>
</dbReference>
<sequence length="641" mass="72342">MTASVEVRCIVCQLVFCCADCRRRHERVTHGLTYDCPICRGFQFLCKPDELNQDFITHLTEEHTPLHCKKCNKIFNKMEDFLNIDKCTSISELVNKDSEANNTQIKELDEKFDSIYEKANKYSENFEGIISVNKNSKTAIITPIVRKKHLVDYESSDSEDENKEECMTPHPDFASKTPRSKKQRAATPHTKKLLSMMRQKVVEENEETIGDDNFDESPKTTPVRTESNLLPDPQIEMTTPTSHLPHLIKLAQIVTTSTPTHPAANGWPLFADQGAESPLSEIETTESAAQSMNIEPSKSDQESLPKLKSIIVTGSKIRIGSQDSTEKHVTFQDSNEGSIKTKKVKFADDTVFEQPKVKRVFRKPKRMLTPGPQKPKFCLNPRFQALINRFENQGMIMARTPKTREKNTANNNQESTPPVGEPSTIPARAINFKEDSPQIESEYSKESNELFNTCIDTPEGSMNAISALTTNIAGTLQNCLSSVLMNTEDATEIQFKFVISKRKVSVKRLVEECEGKADEKSSVIDKNLESIKENIWSSVARAVKNVFWGEQSANFASTTPHRSISFNSTSSSSKRKSDELSDSESPLNYKRHKYEGRIRGRPPLRRSKTCVASLRNSVSAEQKSLINELTMNMDENMNLSF</sequence>
<reference evidence="1" key="1">
    <citation type="submission" date="2023-03" db="EMBL/GenBank/DDBJ databases">
        <title>Chromosome-level genomes of two armyworms, Mythimna separata and Mythimna loreyi, provide insights into the biosynthesis and reception of sex pheromones.</title>
        <authorList>
            <person name="Zhao H."/>
        </authorList>
    </citation>
    <scope>NUCLEOTIDE SEQUENCE</scope>
    <source>
        <strain evidence="1">BeijingLab</strain>
    </source>
</reference>
<organism evidence="1 2">
    <name type="scientific">Mythimna loreyi</name>
    <dbReference type="NCBI Taxonomy" id="667449"/>
    <lineage>
        <taxon>Eukaryota</taxon>
        <taxon>Metazoa</taxon>
        <taxon>Ecdysozoa</taxon>
        <taxon>Arthropoda</taxon>
        <taxon>Hexapoda</taxon>
        <taxon>Insecta</taxon>
        <taxon>Pterygota</taxon>
        <taxon>Neoptera</taxon>
        <taxon>Endopterygota</taxon>
        <taxon>Lepidoptera</taxon>
        <taxon>Glossata</taxon>
        <taxon>Ditrysia</taxon>
        <taxon>Noctuoidea</taxon>
        <taxon>Noctuidae</taxon>
        <taxon>Noctuinae</taxon>
        <taxon>Hadenini</taxon>
        <taxon>Mythimna</taxon>
    </lineage>
</organism>
<proteinExistence type="predicted"/>
<accession>A0ACC2QJL1</accession>